<keyword evidence="2" id="KW-1185">Reference proteome</keyword>
<gene>
    <name evidence="1" type="ORF">ABID37_005184</name>
</gene>
<keyword evidence="1" id="KW-0238">DNA-binding</keyword>
<dbReference type="Proteomes" id="UP001549076">
    <property type="component" value="Unassembled WGS sequence"/>
</dbReference>
<dbReference type="InterPro" id="IPR036388">
    <property type="entry name" value="WH-like_DNA-bd_sf"/>
</dbReference>
<organism evidence="1 2">
    <name type="scientific">Aquamicrobium terrae</name>
    <dbReference type="NCBI Taxonomy" id="1324945"/>
    <lineage>
        <taxon>Bacteria</taxon>
        <taxon>Pseudomonadati</taxon>
        <taxon>Pseudomonadota</taxon>
        <taxon>Alphaproteobacteria</taxon>
        <taxon>Hyphomicrobiales</taxon>
        <taxon>Phyllobacteriaceae</taxon>
        <taxon>Aquamicrobium</taxon>
    </lineage>
</organism>
<dbReference type="InterPro" id="IPR036390">
    <property type="entry name" value="WH_DNA-bd_sf"/>
</dbReference>
<evidence type="ECO:0000313" key="2">
    <source>
        <dbReference type="Proteomes" id="UP001549076"/>
    </source>
</evidence>
<proteinExistence type="predicted"/>
<name>A0ABV2N805_9HYPH</name>
<dbReference type="EMBL" id="JBEPML010000034">
    <property type="protein sequence ID" value="MET3794944.1"/>
    <property type="molecule type" value="Genomic_DNA"/>
</dbReference>
<dbReference type="SUPFAM" id="SSF46785">
    <property type="entry name" value="Winged helix' DNA-binding domain"/>
    <property type="match status" value="1"/>
</dbReference>
<comment type="caution">
    <text evidence="1">The sequence shown here is derived from an EMBL/GenBank/DDBJ whole genome shotgun (WGS) entry which is preliminary data.</text>
</comment>
<sequence>MTSALNAHWQNQLFSAYALQEIFDRPIEGETPQSRLKQIGMMTVLYMMHQSHQKMTLSNISKITGLTRNAVVESIDPLVERGVLTETIVKNSMGRGTARQFAFSPEVFEQLRVDTGRRQDEAD</sequence>
<dbReference type="Gene3D" id="1.10.10.10">
    <property type="entry name" value="Winged helix-like DNA-binding domain superfamily/Winged helix DNA-binding domain"/>
    <property type="match status" value="1"/>
</dbReference>
<protein>
    <submittedName>
        <fullName evidence="1">DNA-binding MarR family transcriptional regulator</fullName>
    </submittedName>
</protein>
<reference evidence="1 2" key="1">
    <citation type="submission" date="2024-06" db="EMBL/GenBank/DDBJ databases">
        <title>Genomic Encyclopedia of Type Strains, Phase IV (KMG-IV): sequencing the most valuable type-strain genomes for metagenomic binning, comparative biology and taxonomic classification.</title>
        <authorList>
            <person name="Goeker M."/>
        </authorList>
    </citation>
    <scope>NUCLEOTIDE SEQUENCE [LARGE SCALE GENOMIC DNA]</scope>
    <source>
        <strain evidence="1 2">DSM 27865</strain>
    </source>
</reference>
<evidence type="ECO:0000313" key="1">
    <source>
        <dbReference type="EMBL" id="MET3794944.1"/>
    </source>
</evidence>
<dbReference type="RefSeq" id="WP_354199846.1">
    <property type="nucleotide sequence ID" value="NZ_JBEPML010000034.1"/>
</dbReference>
<accession>A0ABV2N805</accession>
<dbReference type="GO" id="GO:0003677">
    <property type="term" value="F:DNA binding"/>
    <property type="evidence" value="ECO:0007669"/>
    <property type="project" value="UniProtKB-KW"/>
</dbReference>